<organism evidence="2 3">
    <name type="scientific">Novosphingobium cyanobacteriorum</name>
    <dbReference type="NCBI Taxonomy" id="3024215"/>
    <lineage>
        <taxon>Bacteria</taxon>
        <taxon>Pseudomonadati</taxon>
        <taxon>Pseudomonadota</taxon>
        <taxon>Alphaproteobacteria</taxon>
        <taxon>Sphingomonadales</taxon>
        <taxon>Sphingomonadaceae</taxon>
        <taxon>Novosphingobium</taxon>
    </lineage>
</organism>
<name>A0ABT6CGY9_9SPHN</name>
<feature type="transmembrane region" description="Helical" evidence="1">
    <location>
        <begin position="12"/>
        <end position="33"/>
    </location>
</feature>
<proteinExistence type="predicted"/>
<evidence type="ECO:0000256" key="1">
    <source>
        <dbReference type="SAM" id="Phobius"/>
    </source>
</evidence>
<evidence type="ECO:0008006" key="4">
    <source>
        <dbReference type="Google" id="ProtNLM"/>
    </source>
</evidence>
<keyword evidence="1" id="KW-0472">Membrane</keyword>
<gene>
    <name evidence="2" type="ORF">POM99_03930</name>
</gene>
<accession>A0ABT6CGY9</accession>
<keyword evidence="1" id="KW-0812">Transmembrane</keyword>
<sequence>MSKKTEKSTWTGTAALAGAAIGSAAVAAALLYASRRKERAEKPATPVADVPETD</sequence>
<dbReference type="EMBL" id="JAROCY010000003">
    <property type="protein sequence ID" value="MDF8332340.1"/>
    <property type="molecule type" value="Genomic_DNA"/>
</dbReference>
<evidence type="ECO:0000313" key="3">
    <source>
        <dbReference type="Proteomes" id="UP001222770"/>
    </source>
</evidence>
<dbReference type="Proteomes" id="UP001222770">
    <property type="component" value="Unassembled WGS sequence"/>
</dbReference>
<evidence type="ECO:0000313" key="2">
    <source>
        <dbReference type="EMBL" id="MDF8332340.1"/>
    </source>
</evidence>
<reference evidence="2 3" key="1">
    <citation type="submission" date="2023-03" db="EMBL/GenBank/DDBJ databases">
        <title>Novosphingobium cyanobacteriorum sp. nov., isolated from a eutrophic reservoir during the Microcystis bloom period.</title>
        <authorList>
            <person name="Kang M."/>
            <person name="Le V."/>
            <person name="Ko S.-R."/>
            <person name="Lee S.-A."/>
            <person name="Ahn C.-Y."/>
        </authorList>
    </citation>
    <scope>NUCLEOTIDE SEQUENCE [LARGE SCALE GENOMIC DNA]</scope>
    <source>
        <strain evidence="2 3">HBC54</strain>
    </source>
</reference>
<dbReference type="RefSeq" id="WP_277275502.1">
    <property type="nucleotide sequence ID" value="NZ_JAROCY010000003.1"/>
</dbReference>
<keyword evidence="1" id="KW-1133">Transmembrane helix</keyword>
<keyword evidence="3" id="KW-1185">Reference proteome</keyword>
<protein>
    <recommendedName>
        <fullName evidence="4">Isopropylmalate isomerase</fullName>
    </recommendedName>
</protein>
<comment type="caution">
    <text evidence="2">The sequence shown here is derived from an EMBL/GenBank/DDBJ whole genome shotgun (WGS) entry which is preliminary data.</text>
</comment>